<protein>
    <submittedName>
        <fullName evidence="8">Integrase domain protein SAM domain protein</fullName>
    </submittedName>
</protein>
<feature type="domain" description="Tyr recombinase" evidence="6">
    <location>
        <begin position="106"/>
        <end position="227"/>
    </location>
</feature>
<dbReference type="KEGG" id="dtu:Dtur_1284"/>
<dbReference type="GO" id="GO:0009037">
    <property type="term" value="F:tyrosine-based site-specific recombinase activity"/>
    <property type="evidence" value="ECO:0000318"/>
    <property type="project" value="GO_Central"/>
</dbReference>
<dbReference type="OrthoDB" id="107900at2"/>
<evidence type="ECO:0000256" key="3">
    <source>
        <dbReference type="ARBA" id="ARBA00023125"/>
    </source>
</evidence>
<keyword evidence="9" id="KW-1185">Reference proteome</keyword>
<dbReference type="InterPro" id="IPR010998">
    <property type="entry name" value="Integrase_recombinase_N"/>
</dbReference>
<evidence type="ECO:0000256" key="1">
    <source>
        <dbReference type="ARBA" id="ARBA00022829"/>
    </source>
</evidence>
<feature type="domain" description="Core-binding (CB)" evidence="7">
    <location>
        <begin position="1"/>
        <end position="85"/>
    </location>
</feature>
<dbReference type="RefSeq" id="WP_012583644.1">
    <property type="nucleotide sequence ID" value="NC_011661.1"/>
</dbReference>
<gene>
    <name evidence="8" type="ordered locus">Dtur_1284</name>
</gene>
<dbReference type="InterPro" id="IPR044068">
    <property type="entry name" value="CB"/>
</dbReference>
<dbReference type="EnsemblBacteria" id="ACK42562">
    <property type="protein sequence ID" value="ACK42562"/>
    <property type="gene ID" value="Dtur_1284"/>
</dbReference>
<evidence type="ECO:0000259" key="6">
    <source>
        <dbReference type="PROSITE" id="PS51898"/>
    </source>
</evidence>
<keyword evidence="4" id="KW-0233">DNA recombination</keyword>
<evidence type="ECO:0000256" key="5">
    <source>
        <dbReference type="PROSITE-ProRule" id="PRU01248"/>
    </source>
</evidence>
<dbReference type="STRING" id="515635.Dtur_1284"/>
<dbReference type="GO" id="GO:0003677">
    <property type="term" value="F:DNA binding"/>
    <property type="evidence" value="ECO:0000318"/>
    <property type="project" value="GO_Central"/>
</dbReference>
<evidence type="ECO:0000256" key="2">
    <source>
        <dbReference type="ARBA" id="ARBA00022908"/>
    </source>
</evidence>
<proteinExistence type="predicted"/>
<dbReference type="InterPro" id="IPR050090">
    <property type="entry name" value="Tyrosine_recombinase_XerCD"/>
</dbReference>
<dbReference type="GO" id="GO:0048476">
    <property type="term" value="C:Holliday junction resolvase complex"/>
    <property type="evidence" value="ECO:0000318"/>
    <property type="project" value="GO_Central"/>
</dbReference>
<dbReference type="GO" id="GO:0071139">
    <property type="term" value="P:resolution of DNA recombination intermediates"/>
    <property type="evidence" value="ECO:0000318"/>
    <property type="project" value="GO_Central"/>
</dbReference>
<evidence type="ECO:0000313" key="8">
    <source>
        <dbReference type="EMBL" id="ACK42562.1"/>
    </source>
</evidence>
<evidence type="ECO:0000256" key="4">
    <source>
        <dbReference type="ARBA" id="ARBA00023172"/>
    </source>
</evidence>
<dbReference type="InterPro" id="IPR002104">
    <property type="entry name" value="Integrase_catalytic"/>
</dbReference>
<dbReference type="InterPro" id="IPR004107">
    <property type="entry name" value="Integrase_SAM-like_N"/>
</dbReference>
<dbReference type="EMBL" id="CP001251">
    <property type="protein sequence ID" value="ACK42562.1"/>
    <property type="molecule type" value="Genomic_DNA"/>
</dbReference>
<accession>B8E0B7</accession>
<dbReference type="Gene3D" id="1.10.443.10">
    <property type="entry name" value="Intergrase catalytic core"/>
    <property type="match status" value="1"/>
</dbReference>
<dbReference type="PROSITE" id="PS51898">
    <property type="entry name" value="TYR_RECOMBINASE"/>
    <property type="match status" value="1"/>
</dbReference>
<dbReference type="InterPro" id="IPR011010">
    <property type="entry name" value="DNA_brk_join_enz"/>
</dbReference>
<keyword evidence="2" id="KW-0229">DNA integration</keyword>
<sequence length="227" mass="26897">MKNQVKSWKSLLDNFFFVSQVNGKRPKTLQWYKETLIPFTKSVPLEELSVYSIQKYISSLRERGLKPASIDTHIRAIKSFLHFLYDEGYLEENISAKIKRYKLPKSYPHILNDEQILNLLKVCDKKSWDSFRNYVIVLTFLDTGIRLSELLNLTVNDVNLPKRSIFIRSGKGEKDREVYMGKTLVREMAKWLKMRGYFPYEERVFITKQGYPLNKRGVERIFTKIPK</sequence>
<dbReference type="SUPFAM" id="SSF56349">
    <property type="entry name" value="DNA breaking-rejoining enzymes"/>
    <property type="match status" value="1"/>
</dbReference>
<dbReference type="PROSITE" id="PS51900">
    <property type="entry name" value="CB"/>
    <property type="match status" value="1"/>
</dbReference>
<dbReference type="PANTHER" id="PTHR30349:SF81">
    <property type="entry name" value="TYROSINE RECOMBINASE XERC"/>
    <property type="match status" value="1"/>
</dbReference>
<dbReference type="HOGENOM" id="CLU_027562_9_2_0"/>
<keyword evidence="1" id="KW-0159">Chromosome partition</keyword>
<dbReference type="InterPro" id="IPR013762">
    <property type="entry name" value="Integrase-like_cat_sf"/>
</dbReference>
<organism evidence="8 9">
    <name type="scientific">Dictyoglomus turgidum (strain DSM 6724 / Z-1310)</name>
    <dbReference type="NCBI Taxonomy" id="515635"/>
    <lineage>
        <taxon>Bacteria</taxon>
        <taxon>Pseudomonadati</taxon>
        <taxon>Dictyoglomota</taxon>
        <taxon>Dictyoglomia</taxon>
        <taxon>Dictyoglomales</taxon>
        <taxon>Dictyoglomaceae</taxon>
        <taxon>Dictyoglomus</taxon>
    </lineage>
</organism>
<name>B8E0B7_DICTD</name>
<dbReference type="AlphaFoldDB" id="B8E0B7"/>
<dbReference type="Pfam" id="PF00589">
    <property type="entry name" value="Phage_integrase"/>
    <property type="match status" value="1"/>
</dbReference>
<dbReference type="Pfam" id="PF02899">
    <property type="entry name" value="Phage_int_SAM_1"/>
    <property type="match status" value="1"/>
</dbReference>
<dbReference type="GO" id="GO:0006310">
    <property type="term" value="P:DNA recombination"/>
    <property type="evidence" value="ECO:0000318"/>
    <property type="project" value="GO_Central"/>
</dbReference>
<dbReference type="GO" id="GO:0007059">
    <property type="term" value="P:chromosome segregation"/>
    <property type="evidence" value="ECO:0000318"/>
    <property type="project" value="GO_Central"/>
</dbReference>
<dbReference type="Gene3D" id="1.10.150.130">
    <property type="match status" value="1"/>
</dbReference>
<dbReference type="Proteomes" id="UP000007719">
    <property type="component" value="Chromosome"/>
</dbReference>
<dbReference type="InParanoid" id="B8E0B7"/>
<keyword evidence="3 5" id="KW-0238">DNA-binding</keyword>
<dbReference type="PANTHER" id="PTHR30349">
    <property type="entry name" value="PHAGE INTEGRASE-RELATED"/>
    <property type="match status" value="1"/>
</dbReference>
<reference evidence="9" key="1">
    <citation type="journal article" date="2016" name="Front. Microbiol.">
        <title>The complete genome sequence of hyperthermophile Dictyoglomus turgidum DSM 6724 reveals a specialized carbohydrate fermentor.</title>
        <authorList>
            <person name="Brumm P.J."/>
            <person name="Gowda K."/>
            <person name="Robb F.T."/>
            <person name="Mead D.A."/>
        </authorList>
    </citation>
    <scope>NUCLEOTIDE SEQUENCE [LARGE SCALE GENOMIC DNA]</scope>
    <source>
        <strain evidence="9">DSM 6724 / Z-1310</strain>
    </source>
</reference>
<dbReference type="eggNOG" id="COG4974">
    <property type="taxonomic scope" value="Bacteria"/>
</dbReference>
<evidence type="ECO:0000313" key="9">
    <source>
        <dbReference type="Proteomes" id="UP000007719"/>
    </source>
</evidence>
<evidence type="ECO:0000259" key="7">
    <source>
        <dbReference type="PROSITE" id="PS51900"/>
    </source>
</evidence>